<keyword evidence="3" id="KW-1185">Reference proteome</keyword>
<evidence type="ECO:0000256" key="1">
    <source>
        <dbReference type="SAM" id="MobiDB-lite"/>
    </source>
</evidence>
<name>A0A9J5W415_SOLCO</name>
<reference evidence="2 3" key="1">
    <citation type="submission" date="2020-09" db="EMBL/GenBank/DDBJ databases">
        <title>De no assembly of potato wild relative species, Solanum commersonii.</title>
        <authorList>
            <person name="Cho K."/>
        </authorList>
    </citation>
    <scope>NUCLEOTIDE SEQUENCE [LARGE SCALE GENOMIC DNA]</scope>
    <source>
        <strain evidence="2">LZ3.2</strain>
        <tissue evidence="2">Leaf</tissue>
    </source>
</reference>
<dbReference type="AlphaFoldDB" id="A0A9J5W415"/>
<protein>
    <submittedName>
        <fullName evidence="2">Uncharacterized protein</fullName>
    </submittedName>
</protein>
<feature type="compositionally biased region" description="Polar residues" evidence="1">
    <location>
        <begin position="96"/>
        <end position="114"/>
    </location>
</feature>
<dbReference type="OrthoDB" id="1302293at2759"/>
<dbReference type="InterPro" id="IPR029071">
    <property type="entry name" value="Ubiquitin-like_domsf"/>
</dbReference>
<gene>
    <name evidence="2" type="ORF">H5410_060049</name>
</gene>
<evidence type="ECO:0000313" key="2">
    <source>
        <dbReference type="EMBL" id="KAG5570283.1"/>
    </source>
</evidence>
<sequence length="305" mass="34288">MGMTSVGLDSSIAMYSKTGGSLAVSQRFKKNSFLVCDFCKCKGHSKEFCYKIIGYPPDFKSKTKAQGTFPSYTGSFLFQQLSVQANFTNDKDINFPPQQQQHSNPNEGTHKAPSNINSVSQAEGEVKQLLQGCTFTKDQYDHFLKMFQKEAMSNVDHSENFIPSTTAAESVSERSNGIHSDQVPRPEVISSYRFSEDVTDIMHLVITPSEPRRSTRTKHALCWLKDFVSLSINKDVKYPISLFSCSNSLKLRSAFYKIYGGSTLHMVSIPRDKLLIFVVMPTEKIVKMEVKVALTVRDIKTIIES</sequence>
<dbReference type="PANTHER" id="PTHR34222">
    <property type="entry name" value="GAG_PRE-INTEGRS DOMAIN-CONTAINING PROTEIN"/>
    <property type="match status" value="1"/>
</dbReference>
<feature type="region of interest" description="Disordered" evidence="1">
    <location>
        <begin position="89"/>
        <end position="114"/>
    </location>
</feature>
<evidence type="ECO:0000313" key="3">
    <source>
        <dbReference type="Proteomes" id="UP000824120"/>
    </source>
</evidence>
<dbReference type="SUPFAM" id="SSF54236">
    <property type="entry name" value="Ubiquitin-like"/>
    <property type="match status" value="1"/>
</dbReference>
<dbReference type="PANTHER" id="PTHR34222:SF97">
    <property type="entry name" value="CATALYTIC REGION, PUTATIVE-RELATED"/>
    <property type="match status" value="1"/>
</dbReference>
<proteinExistence type="predicted"/>
<organism evidence="2 3">
    <name type="scientific">Solanum commersonii</name>
    <name type="common">Commerson's wild potato</name>
    <name type="synonym">Commerson's nightshade</name>
    <dbReference type="NCBI Taxonomy" id="4109"/>
    <lineage>
        <taxon>Eukaryota</taxon>
        <taxon>Viridiplantae</taxon>
        <taxon>Streptophyta</taxon>
        <taxon>Embryophyta</taxon>
        <taxon>Tracheophyta</taxon>
        <taxon>Spermatophyta</taxon>
        <taxon>Magnoliopsida</taxon>
        <taxon>eudicotyledons</taxon>
        <taxon>Gunneridae</taxon>
        <taxon>Pentapetalae</taxon>
        <taxon>asterids</taxon>
        <taxon>lamiids</taxon>
        <taxon>Solanales</taxon>
        <taxon>Solanaceae</taxon>
        <taxon>Solanoideae</taxon>
        <taxon>Solaneae</taxon>
        <taxon>Solanum</taxon>
    </lineage>
</organism>
<dbReference type="EMBL" id="JACXVP010000012">
    <property type="protein sequence ID" value="KAG5570283.1"/>
    <property type="molecule type" value="Genomic_DNA"/>
</dbReference>
<dbReference type="Proteomes" id="UP000824120">
    <property type="component" value="Chromosome 12"/>
</dbReference>
<comment type="caution">
    <text evidence="2">The sequence shown here is derived from an EMBL/GenBank/DDBJ whole genome shotgun (WGS) entry which is preliminary data.</text>
</comment>
<accession>A0A9J5W415</accession>